<sequence>MNGSVLCALLLAAATAASAVLVIYSQHQSRLLFAEVQELNRERDALDAEWGMLRLEQGAWATHGRVEQLAREELDMVMPGADDVIILRRTGREQSR</sequence>
<evidence type="ECO:0000256" key="10">
    <source>
        <dbReference type="SAM" id="SignalP"/>
    </source>
</evidence>
<dbReference type="InterPro" id="IPR011922">
    <property type="entry name" value="Cell_div_FtsL"/>
</dbReference>
<evidence type="ECO:0000256" key="7">
    <source>
        <dbReference type="ARBA" id="ARBA00023306"/>
    </source>
</evidence>
<comment type="subunit">
    <text evidence="8">Part of a complex composed of FtsB, FtsL and FtsQ.</text>
</comment>
<organism evidence="11 12">
    <name type="scientific">Aquisalimonas asiatica</name>
    <dbReference type="NCBI Taxonomy" id="406100"/>
    <lineage>
        <taxon>Bacteria</taxon>
        <taxon>Pseudomonadati</taxon>
        <taxon>Pseudomonadota</taxon>
        <taxon>Gammaproteobacteria</taxon>
        <taxon>Chromatiales</taxon>
        <taxon>Ectothiorhodospiraceae</taxon>
        <taxon>Aquisalimonas</taxon>
    </lineage>
</organism>
<feature type="chain" id="PRO_5011457593" description="Cell division protein FtsL" evidence="10">
    <location>
        <begin position="20"/>
        <end position="96"/>
    </location>
</feature>
<dbReference type="NCBIfam" id="TIGR02209">
    <property type="entry name" value="ftsL_broad"/>
    <property type="match status" value="1"/>
</dbReference>
<evidence type="ECO:0000256" key="9">
    <source>
        <dbReference type="NCBIfam" id="TIGR02209"/>
    </source>
</evidence>
<dbReference type="Proteomes" id="UP000199657">
    <property type="component" value="Unassembled WGS sequence"/>
</dbReference>
<keyword evidence="3 8" id="KW-0132">Cell division</keyword>
<dbReference type="HAMAP" id="MF_00910">
    <property type="entry name" value="FtsL"/>
    <property type="match status" value="1"/>
</dbReference>
<evidence type="ECO:0000256" key="1">
    <source>
        <dbReference type="ARBA" id="ARBA00004401"/>
    </source>
</evidence>
<accession>A0A1H8S828</accession>
<keyword evidence="6 8" id="KW-0472">Membrane</keyword>
<dbReference type="OrthoDB" id="5298556at2"/>
<gene>
    <name evidence="8" type="primary">ftsL</name>
    <name evidence="11" type="ORF">SAMN04488052_102578</name>
</gene>
<dbReference type="Pfam" id="PF04999">
    <property type="entry name" value="FtsL"/>
    <property type="match status" value="1"/>
</dbReference>
<keyword evidence="12" id="KW-1185">Reference proteome</keyword>
<dbReference type="PANTHER" id="PTHR37479:SF1">
    <property type="entry name" value="CELL DIVISION PROTEIN FTSL"/>
    <property type="match status" value="1"/>
</dbReference>
<comment type="subcellular location">
    <subcellularLocation>
        <location evidence="8">Cell inner membrane</location>
        <topology evidence="8">Single-pass type II membrane protein</topology>
    </subcellularLocation>
    <subcellularLocation>
        <location evidence="1">Cell membrane</location>
        <topology evidence="1">Single-pass type II membrane protein</topology>
    </subcellularLocation>
    <text evidence="8">Localizes to the division septum where it forms a ring structure.</text>
</comment>
<reference evidence="11 12" key="1">
    <citation type="submission" date="2016-10" db="EMBL/GenBank/DDBJ databases">
        <authorList>
            <person name="de Groot N.N."/>
        </authorList>
    </citation>
    <scope>NUCLEOTIDE SEQUENCE [LARGE SCALE GENOMIC DNA]</scope>
    <source>
        <strain evidence="11 12">CGMCC 1.6291</strain>
    </source>
</reference>
<dbReference type="PANTHER" id="PTHR37479">
    <property type="entry name" value="CELL DIVISION PROTEIN FTSL"/>
    <property type="match status" value="1"/>
</dbReference>
<evidence type="ECO:0000313" key="12">
    <source>
        <dbReference type="Proteomes" id="UP000199657"/>
    </source>
</evidence>
<evidence type="ECO:0000256" key="3">
    <source>
        <dbReference type="ARBA" id="ARBA00022618"/>
    </source>
</evidence>
<dbReference type="EMBL" id="FOEG01000002">
    <property type="protein sequence ID" value="SEO74752.1"/>
    <property type="molecule type" value="Genomic_DNA"/>
</dbReference>
<evidence type="ECO:0000313" key="11">
    <source>
        <dbReference type="EMBL" id="SEO74752.1"/>
    </source>
</evidence>
<name>A0A1H8S828_9GAMM</name>
<evidence type="ECO:0000256" key="2">
    <source>
        <dbReference type="ARBA" id="ARBA00022475"/>
    </source>
</evidence>
<evidence type="ECO:0000256" key="6">
    <source>
        <dbReference type="ARBA" id="ARBA00023136"/>
    </source>
</evidence>
<evidence type="ECO:0000256" key="4">
    <source>
        <dbReference type="ARBA" id="ARBA00022692"/>
    </source>
</evidence>
<dbReference type="GO" id="GO:0032153">
    <property type="term" value="C:cell division site"/>
    <property type="evidence" value="ECO:0007669"/>
    <property type="project" value="UniProtKB-UniRule"/>
</dbReference>
<keyword evidence="2 8" id="KW-1003">Cell membrane</keyword>
<comment type="similarity">
    <text evidence="8">Belongs to the FtsL family.</text>
</comment>
<dbReference type="AlphaFoldDB" id="A0A1H8S828"/>
<keyword evidence="7 8" id="KW-0131">Cell cycle</keyword>
<keyword evidence="8" id="KW-0997">Cell inner membrane</keyword>
<evidence type="ECO:0000256" key="5">
    <source>
        <dbReference type="ARBA" id="ARBA00022989"/>
    </source>
</evidence>
<dbReference type="RefSeq" id="WP_091641608.1">
    <property type="nucleotide sequence ID" value="NZ_FOEG01000002.1"/>
</dbReference>
<evidence type="ECO:0000256" key="8">
    <source>
        <dbReference type="HAMAP-Rule" id="MF_00910"/>
    </source>
</evidence>
<keyword evidence="10" id="KW-0732">Signal</keyword>
<dbReference type="STRING" id="406100.SAMN04488052_102578"/>
<dbReference type="GO" id="GO:0005886">
    <property type="term" value="C:plasma membrane"/>
    <property type="evidence" value="ECO:0007669"/>
    <property type="project" value="UniProtKB-SubCell"/>
</dbReference>
<protein>
    <recommendedName>
        <fullName evidence="8 9">Cell division protein FtsL</fullName>
    </recommendedName>
</protein>
<keyword evidence="4 8" id="KW-0812">Transmembrane</keyword>
<keyword evidence="5 8" id="KW-1133">Transmembrane helix</keyword>
<feature type="signal peptide" evidence="10">
    <location>
        <begin position="1"/>
        <end position="19"/>
    </location>
</feature>
<proteinExistence type="inferred from homology"/>
<comment type="function">
    <text evidence="8">Essential cell division protein. May link together the upstream cell division proteins, which are predominantly cytoplasmic, with the downstream cell division proteins, which are predominantly periplasmic.</text>
</comment>
<dbReference type="GO" id="GO:0043093">
    <property type="term" value="P:FtsZ-dependent cytokinesis"/>
    <property type="evidence" value="ECO:0007669"/>
    <property type="project" value="UniProtKB-UniRule"/>
</dbReference>